<reference evidence="2" key="1">
    <citation type="submission" date="2020-11" db="EMBL/GenBank/DDBJ databases">
        <authorList>
            <consortium name="DOE Joint Genome Institute"/>
            <person name="Ahrendt S."/>
            <person name="Riley R."/>
            <person name="Andreopoulos W."/>
            <person name="Labutti K."/>
            <person name="Pangilinan J."/>
            <person name="Ruiz-Duenas F.J."/>
            <person name="Barrasa J.M."/>
            <person name="Sanchez-Garcia M."/>
            <person name="Camarero S."/>
            <person name="Miyauchi S."/>
            <person name="Serrano A."/>
            <person name="Linde D."/>
            <person name="Babiker R."/>
            <person name="Drula E."/>
            <person name="Ayuso-Fernandez I."/>
            <person name="Pacheco R."/>
            <person name="Padilla G."/>
            <person name="Ferreira P."/>
            <person name="Barriuso J."/>
            <person name="Kellner H."/>
            <person name="Castanera R."/>
            <person name="Alfaro M."/>
            <person name="Ramirez L."/>
            <person name="Pisabarro A.G."/>
            <person name="Kuo A."/>
            <person name="Tritt A."/>
            <person name="Lipzen A."/>
            <person name="He G."/>
            <person name="Yan M."/>
            <person name="Ng V."/>
            <person name="Cullen D."/>
            <person name="Martin F."/>
            <person name="Rosso M.-N."/>
            <person name="Henrissat B."/>
            <person name="Hibbett D."/>
            <person name="Martinez A.T."/>
            <person name="Grigoriev I.V."/>
        </authorList>
    </citation>
    <scope>NUCLEOTIDE SEQUENCE</scope>
    <source>
        <strain evidence="2">ATCC 90797</strain>
    </source>
</reference>
<organism evidence="2 3">
    <name type="scientific">Pleurotus eryngii</name>
    <name type="common">Boletus of the steppes</name>
    <dbReference type="NCBI Taxonomy" id="5323"/>
    <lineage>
        <taxon>Eukaryota</taxon>
        <taxon>Fungi</taxon>
        <taxon>Dikarya</taxon>
        <taxon>Basidiomycota</taxon>
        <taxon>Agaricomycotina</taxon>
        <taxon>Agaricomycetes</taxon>
        <taxon>Agaricomycetidae</taxon>
        <taxon>Agaricales</taxon>
        <taxon>Pleurotineae</taxon>
        <taxon>Pleurotaceae</taxon>
        <taxon>Pleurotus</taxon>
    </lineage>
</organism>
<evidence type="ECO:0008006" key="4">
    <source>
        <dbReference type="Google" id="ProtNLM"/>
    </source>
</evidence>
<dbReference type="OrthoDB" id="2799468at2759"/>
<evidence type="ECO:0000256" key="1">
    <source>
        <dbReference type="SAM" id="MobiDB-lite"/>
    </source>
</evidence>
<name>A0A9P6D4T7_PLEER</name>
<feature type="region of interest" description="Disordered" evidence="1">
    <location>
        <begin position="1"/>
        <end position="140"/>
    </location>
</feature>
<evidence type="ECO:0000313" key="2">
    <source>
        <dbReference type="EMBL" id="KAF9491122.1"/>
    </source>
</evidence>
<feature type="compositionally biased region" description="Polar residues" evidence="1">
    <location>
        <begin position="121"/>
        <end position="140"/>
    </location>
</feature>
<dbReference type="EMBL" id="MU154626">
    <property type="protein sequence ID" value="KAF9491122.1"/>
    <property type="molecule type" value="Genomic_DNA"/>
</dbReference>
<sequence length="140" mass="14871">MSEEHKALGYRPPHGSLASAAQAAASKHPNPESNTLHVDEETLRKAALEDAARIAAQRSQPGSPEIDAKHKALGYRPPPGSLAADAQAAASKHPKGLEGVPKPPREVLAKEALKDAARIASQRNGSVTSRRNQSNLRRAR</sequence>
<proteinExistence type="predicted"/>
<protein>
    <recommendedName>
        <fullName evidence="4">SMP domain-containing protein</fullName>
    </recommendedName>
</protein>
<comment type="caution">
    <text evidence="2">The sequence shown here is derived from an EMBL/GenBank/DDBJ whole genome shotgun (WGS) entry which is preliminary data.</text>
</comment>
<evidence type="ECO:0000313" key="3">
    <source>
        <dbReference type="Proteomes" id="UP000807025"/>
    </source>
</evidence>
<dbReference type="Proteomes" id="UP000807025">
    <property type="component" value="Unassembled WGS sequence"/>
</dbReference>
<feature type="compositionally biased region" description="Basic and acidic residues" evidence="1">
    <location>
        <begin position="37"/>
        <end position="52"/>
    </location>
</feature>
<feature type="compositionally biased region" description="Low complexity" evidence="1">
    <location>
        <begin position="16"/>
        <end position="26"/>
    </location>
</feature>
<dbReference type="AlphaFoldDB" id="A0A9P6D4T7"/>
<feature type="compositionally biased region" description="Basic and acidic residues" evidence="1">
    <location>
        <begin position="103"/>
        <end position="117"/>
    </location>
</feature>
<gene>
    <name evidence="2" type="ORF">BDN71DRAFT_102282</name>
</gene>
<keyword evidence="3" id="KW-1185">Reference proteome</keyword>
<accession>A0A9P6D4T7</accession>